<feature type="domain" description="DUF6729" evidence="1">
    <location>
        <begin position="42"/>
        <end position="124"/>
    </location>
</feature>
<evidence type="ECO:0000313" key="3">
    <source>
        <dbReference type="Proteomes" id="UP001174136"/>
    </source>
</evidence>
<evidence type="ECO:0000313" key="2">
    <source>
        <dbReference type="EMBL" id="KAK0147214.1"/>
    </source>
</evidence>
<name>A0AA47MVU7_MERPO</name>
<comment type="caution">
    <text evidence="2">The sequence shown here is derived from an EMBL/GenBank/DDBJ whole genome shotgun (WGS) entry which is preliminary data.</text>
</comment>
<sequence>MAPVPCVLEQPSDVADRDMVMAAEHVEEAIATQSRICLPAGWKPALPVLDQQWISKALFQWSKTGQPELDFTWVDRMWWYPPQPSLVPTGIPPMERYFGHPLFLWMPRKLWRMRLLCPHEDCGKDCRTAPESTTCGWCQHDILHGVRGCKRKVISWTRNIIRQLDIGHHVQFPCLLTSKLGCDMQVVRQMRQRGLGNSSSQLQRQMAEQHAEVWLQKQLQFLTDCSGFARAVSAGLVAPMAIGDTPKMMEVPKHRWLMQVYSQDVLGRLEEIKASITSLFGRVLKLDSTKKIVKKLAGEGCLTASWATNIGNEHGQVIMSVLTDSEGYGLGPMIGGLMSRYKDAGVPPPEVLYVDRDCCGSTHLRKIFGSWDRMLLRLDIWHFMRRIAIGCTTDSHSLYAGFMNRLSQCIFIWDEDDVRALTEAMRAELATRHILPSTPADVMRRISRAEMALHCRRTTRSRDEMEALITQLLEAYDGDRGCNTLGVPLIHSERMAEIWKAQTKHLCCLQDPPGVQLYMQTGTLQKGGAHSANLQMRQGVNISGEFPSPHEPVHPR</sequence>
<dbReference type="Pfam" id="PF20499">
    <property type="entry name" value="DUF6729"/>
    <property type="match status" value="2"/>
</dbReference>
<accession>A0AA47MVU7</accession>
<protein>
    <recommendedName>
        <fullName evidence="1">DUF6729 domain-containing protein</fullName>
    </recommendedName>
</protein>
<dbReference type="InterPro" id="IPR046616">
    <property type="entry name" value="DUF6729"/>
</dbReference>
<dbReference type="AlphaFoldDB" id="A0AA47MVU7"/>
<organism evidence="2 3">
    <name type="scientific">Merluccius polli</name>
    <name type="common">Benguela hake</name>
    <name type="synonym">Merluccius cadenati</name>
    <dbReference type="NCBI Taxonomy" id="89951"/>
    <lineage>
        <taxon>Eukaryota</taxon>
        <taxon>Metazoa</taxon>
        <taxon>Chordata</taxon>
        <taxon>Craniata</taxon>
        <taxon>Vertebrata</taxon>
        <taxon>Euteleostomi</taxon>
        <taxon>Actinopterygii</taxon>
        <taxon>Neopterygii</taxon>
        <taxon>Teleostei</taxon>
        <taxon>Neoteleostei</taxon>
        <taxon>Acanthomorphata</taxon>
        <taxon>Zeiogadaria</taxon>
        <taxon>Gadariae</taxon>
        <taxon>Gadiformes</taxon>
        <taxon>Gadoidei</taxon>
        <taxon>Merlucciidae</taxon>
        <taxon>Merluccius</taxon>
    </lineage>
</organism>
<dbReference type="PANTHER" id="PTHR24401:SF29">
    <property type="entry name" value="SI:CH211-243P7.3-RELATED"/>
    <property type="match status" value="1"/>
</dbReference>
<keyword evidence="3" id="KW-1185">Reference proteome</keyword>
<gene>
    <name evidence="2" type="ORF">N1851_013367</name>
</gene>
<dbReference type="PANTHER" id="PTHR24401">
    <property type="entry name" value="SI:CH211-243P7.3-RELATED"/>
    <property type="match status" value="1"/>
</dbReference>
<feature type="domain" description="DUF6729" evidence="1">
    <location>
        <begin position="147"/>
        <end position="266"/>
    </location>
</feature>
<dbReference type="Proteomes" id="UP001174136">
    <property type="component" value="Unassembled WGS sequence"/>
</dbReference>
<proteinExistence type="predicted"/>
<reference evidence="2" key="1">
    <citation type="journal article" date="2023" name="Front. Mar. Sci.">
        <title>A new Merluccius polli reference genome to investigate the effects of global change in West African waters.</title>
        <authorList>
            <person name="Mateo J.L."/>
            <person name="Blanco-Fernandez C."/>
            <person name="Garcia-Vazquez E."/>
            <person name="Machado-Schiaffino G."/>
        </authorList>
    </citation>
    <scope>NUCLEOTIDE SEQUENCE</scope>
    <source>
        <strain evidence="2">C29</strain>
        <tissue evidence="2">Fin</tissue>
    </source>
</reference>
<evidence type="ECO:0000259" key="1">
    <source>
        <dbReference type="Pfam" id="PF20499"/>
    </source>
</evidence>
<dbReference type="EMBL" id="JAOPHQ010002332">
    <property type="protein sequence ID" value="KAK0147214.1"/>
    <property type="molecule type" value="Genomic_DNA"/>
</dbReference>